<reference evidence="3 4" key="1">
    <citation type="journal article" date="2019" name="Int. J. Syst. Evol. Microbiol.">
        <title>The Global Catalogue of Microorganisms (GCM) 10K type strain sequencing project: providing services to taxonomists for standard genome sequencing and annotation.</title>
        <authorList>
            <consortium name="The Broad Institute Genomics Platform"/>
            <consortium name="The Broad Institute Genome Sequencing Center for Infectious Disease"/>
            <person name="Wu L."/>
            <person name="Ma J."/>
        </authorList>
    </citation>
    <scope>NUCLEOTIDE SEQUENCE [LARGE SCALE GENOMIC DNA]</scope>
    <source>
        <strain evidence="3 4">JCM 8201</strain>
    </source>
</reference>
<dbReference type="EMBL" id="BAAATZ010000020">
    <property type="protein sequence ID" value="GAA2731785.1"/>
    <property type="molecule type" value="Genomic_DNA"/>
</dbReference>
<gene>
    <name evidence="3" type="ORF">GCM10010439_48080</name>
</gene>
<name>A0ABN3UGK7_9ACTN</name>
<dbReference type="RefSeq" id="WP_344452961.1">
    <property type="nucleotide sequence ID" value="NZ_BAAATZ010000020.1"/>
</dbReference>
<dbReference type="SUPFAM" id="SSF54427">
    <property type="entry name" value="NTF2-like"/>
    <property type="match status" value="1"/>
</dbReference>
<dbReference type="Proteomes" id="UP001501842">
    <property type="component" value="Unassembled WGS sequence"/>
</dbReference>
<protein>
    <submittedName>
        <fullName evidence="3">Nuclear transport factor 2 family protein</fullName>
    </submittedName>
</protein>
<dbReference type="PANTHER" id="PTHR37042:SF4">
    <property type="entry name" value="OUTER MEMBRANE PROTEIN RV1973"/>
    <property type="match status" value="1"/>
</dbReference>
<evidence type="ECO:0000313" key="4">
    <source>
        <dbReference type="Proteomes" id="UP001501842"/>
    </source>
</evidence>
<accession>A0ABN3UGK7</accession>
<comment type="subcellular location">
    <subcellularLocation>
        <location evidence="1">Membrane</location>
    </subcellularLocation>
</comment>
<evidence type="ECO:0000256" key="1">
    <source>
        <dbReference type="ARBA" id="ARBA00004370"/>
    </source>
</evidence>
<dbReference type="PANTHER" id="PTHR37042">
    <property type="entry name" value="OUTER MEMBRANE PROTEIN RV1973"/>
    <property type="match status" value="1"/>
</dbReference>
<proteinExistence type="predicted"/>
<keyword evidence="2" id="KW-0472">Membrane</keyword>
<sequence length="164" mass="17999">MRHALPVLTLVAALCAAWSGWSWYSAAHDDEAAFSRLREHVLREGAQAVQNLNTLDYRELDEGLDLWEDSTTGELHRQITGGRADFERQVVEARTVTGAEVLDGAVAELDERAGRARLLLAVRMTLSPPGSPPADRRMRLIAELARTSGGWKVETLTRAPGGAR</sequence>
<organism evidence="3 4">
    <name type="scientific">Actinocorallia aurantiaca</name>
    <dbReference type="NCBI Taxonomy" id="46204"/>
    <lineage>
        <taxon>Bacteria</taxon>
        <taxon>Bacillati</taxon>
        <taxon>Actinomycetota</taxon>
        <taxon>Actinomycetes</taxon>
        <taxon>Streptosporangiales</taxon>
        <taxon>Thermomonosporaceae</taxon>
        <taxon>Actinocorallia</taxon>
    </lineage>
</organism>
<dbReference type="InterPro" id="IPR032710">
    <property type="entry name" value="NTF2-like_dom_sf"/>
</dbReference>
<keyword evidence="4" id="KW-1185">Reference proteome</keyword>
<evidence type="ECO:0000256" key="2">
    <source>
        <dbReference type="ARBA" id="ARBA00023136"/>
    </source>
</evidence>
<comment type="caution">
    <text evidence="3">The sequence shown here is derived from an EMBL/GenBank/DDBJ whole genome shotgun (WGS) entry which is preliminary data.</text>
</comment>
<evidence type="ECO:0000313" key="3">
    <source>
        <dbReference type="EMBL" id="GAA2731785.1"/>
    </source>
</evidence>